<keyword evidence="1" id="KW-0808">Transferase</keyword>
<proteinExistence type="inferred from homology"/>
<evidence type="ECO:0000256" key="4">
    <source>
        <dbReference type="ARBA" id="ARBA00022840"/>
    </source>
</evidence>
<dbReference type="InterPro" id="IPR008271">
    <property type="entry name" value="Ser/Thr_kinase_AS"/>
</dbReference>
<evidence type="ECO:0000256" key="2">
    <source>
        <dbReference type="ARBA" id="ARBA00022741"/>
    </source>
</evidence>
<dbReference type="GO" id="GO:0005634">
    <property type="term" value="C:nucleus"/>
    <property type="evidence" value="ECO:0007669"/>
    <property type="project" value="TreeGrafter"/>
</dbReference>
<dbReference type="InterPro" id="IPR012334">
    <property type="entry name" value="Pectin_lyas_fold"/>
</dbReference>
<dbReference type="STRING" id="158441.A0A226DSK6"/>
<dbReference type="InterPro" id="IPR050339">
    <property type="entry name" value="CC_SR_Kinase"/>
</dbReference>
<comment type="caution">
    <text evidence="8">The sequence shown here is derived from an EMBL/GenBank/DDBJ whole genome shotgun (WGS) entry which is preliminary data.</text>
</comment>
<dbReference type="InterPro" id="IPR011050">
    <property type="entry name" value="Pectin_lyase_fold/virulence"/>
</dbReference>
<evidence type="ECO:0000259" key="7">
    <source>
        <dbReference type="PROSITE" id="PS50011"/>
    </source>
</evidence>
<evidence type="ECO:0000256" key="5">
    <source>
        <dbReference type="ARBA" id="ARBA00037982"/>
    </source>
</evidence>
<dbReference type="SUPFAM" id="SSF51126">
    <property type="entry name" value="Pectin lyase-like"/>
    <property type="match status" value="2"/>
</dbReference>
<sequence>MELCGPTLTVFLNDSADKSRKIQGFKNLHLFQVQIGQGMIEGMRYLHNQNVLHRDLKPGNIFFTRPNDGDFYELPIKIGDFGLSKHLIGREVKNLPGDCDDNNKDQFDLTLERGTLAYRAPEVDCGVYGKQADIYSLGLTFWEIFQDLTPNRNEMFAKLQDTDPSHLIREHPIISNLKPLIISMTQLNPANRLKSMSDVTLISGREESTIHVTTSDEFTTILATCCQEVTIFLTAGEYLGPFLLSQERVIIQGETDENFNNLVIIRMPPELESFSDLFTLQADYCELKNLSFQRARSTYDKTGFVLSIPDGTCTLENITISGGTTGLRFGGICSTATNITVTDCAQCAIIVAGWHQTLENIVVTNTASGISFNDTVKHVKLSDVQLKGVQIGVEVWGEGHEIRNVTLENCEESISKMGMYTLSGKHCIIDNFTICPELKRNGSDFQGLLFGSRSDSIVEFLQITGSSHRLDNCKGKVLRTFECYYTTVEDNCNFDHEEHNCGAIMPKSQFFRTPPINLASLKYESYLDGDIYGDKLIFVEPGSNISSKNHPETLAVTSDQVQIPSPFIVQIIKPRETVYYSNILKILHFSETVLSLRQIKEIRTKLPKTTLSDPREATFLDSFLPKDVTFFPCILLESEQFGDRVDTWIGRNSPLSKLQLAQNPLRLMELLKLQVGIVQGLLDGLTYLHYNLKYVHGSISPQNMVFSSESVKLSEGTMEGDIFAAGITIMQITQLLDSPIKNYSVNGSPNFFRVEDHALIGNMKELIVGMTPILGGSEIQDITKIEDAKLQIKSGQEIQTSNRGLPVHALYFGEIGVNRNLINMKITTEEKEYKLETGQNNVEMVARLANLMEDPVGYVWLKHLTFFGPPLGKGSYGVVRTAFDKNTKRHSAVKLLTTSVIESSCDSGDGAVEPKLEFTNVEECFHTNLVKLYQFRQFFQSQTFTIQTIIEMELCGPTLTMFLNDSNKSGQIQGSRKNLHLFQVQIGQGLIEGMRYLHNQNILHRDFKPGNIFFALPKGSRSYVLPIKIGDFGLSKQLIGLEIDNLPSVGCDKNDKDNFDLTLKRGTLAYRAREVNCGVYGKQVDIYSLATCCQDVTIFLTAGEYLGPFVLSQHRVIIQGETDENLPSKNLVTIRMPPELESFSDLFIISGNYCELKNLNFQLAPSTFDKTGFVLSIPDSTCTLENIAISGGTTGLRFGGVYSTATNITVTNCARSAVIIAGSRPTLENIVVKNTIHGIWFGGKVNHVKLSDVLLEGVQFGVEVQGDGHEIRNVSLSNNNCEEKISPLSVTGMHIASGKKCIIDNFTICPELRCNKQNDFKGLILDSRSEYNTVSNSKCGPVDLDGVGNTLRNVDAGEFLTQISGINHRLDNCRGRVLQTYECYDTMVESNCEFGKELHKEK</sequence>
<dbReference type="PROSITE" id="PS00108">
    <property type="entry name" value="PROTEIN_KINASE_ST"/>
    <property type="match status" value="2"/>
</dbReference>
<keyword evidence="9" id="KW-1185">Reference proteome</keyword>
<dbReference type="EMBL" id="LNIX01000013">
    <property type="protein sequence ID" value="OXA47196.1"/>
    <property type="molecule type" value="Genomic_DNA"/>
</dbReference>
<accession>A0A226DSK6</accession>
<dbReference type="PANTHER" id="PTHR11042">
    <property type="entry name" value="EUKARYOTIC TRANSLATION INITIATION FACTOR 2-ALPHA KINASE EIF2-ALPHA KINASE -RELATED"/>
    <property type="match status" value="1"/>
</dbReference>
<keyword evidence="2 6" id="KW-0547">Nucleotide-binding</keyword>
<dbReference type="SUPFAM" id="SSF56112">
    <property type="entry name" value="Protein kinase-like (PK-like)"/>
    <property type="match status" value="3"/>
</dbReference>
<keyword evidence="4 6" id="KW-0067">ATP-binding</keyword>
<comment type="similarity">
    <text evidence="5">Belongs to the protein kinase superfamily. Ser/Thr protein kinase family. GCN2 subfamily.</text>
</comment>
<feature type="domain" description="Protein kinase" evidence="7">
    <location>
        <begin position="1"/>
        <end position="214"/>
    </location>
</feature>
<dbReference type="GO" id="GO:0004672">
    <property type="term" value="F:protein kinase activity"/>
    <property type="evidence" value="ECO:0007669"/>
    <property type="project" value="InterPro"/>
</dbReference>
<dbReference type="CDD" id="cd00180">
    <property type="entry name" value="PKc"/>
    <property type="match status" value="1"/>
</dbReference>
<protein>
    <submittedName>
        <fullName evidence="8">Putative serine/threonine-protein kinase GCN2</fullName>
    </submittedName>
</protein>
<keyword evidence="3 8" id="KW-0418">Kinase</keyword>
<name>A0A226DSK6_FOLCA</name>
<organism evidence="8 9">
    <name type="scientific">Folsomia candida</name>
    <name type="common">Springtail</name>
    <dbReference type="NCBI Taxonomy" id="158441"/>
    <lineage>
        <taxon>Eukaryota</taxon>
        <taxon>Metazoa</taxon>
        <taxon>Ecdysozoa</taxon>
        <taxon>Arthropoda</taxon>
        <taxon>Hexapoda</taxon>
        <taxon>Collembola</taxon>
        <taxon>Entomobryomorpha</taxon>
        <taxon>Isotomoidea</taxon>
        <taxon>Isotomidae</taxon>
        <taxon>Proisotominae</taxon>
        <taxon>Folsomia</taxon>
    </lineage>
</organism>
<dbReference type="OrthoDB" id="1405469at2759"/>
<dbReference type="Proteomes" id="UP000198287">
    <property type="component" value="Unassembled WGS sequence"/>
</dbReference>
<dbReference type="Gene3D" id="2.160.20.10">
    <property type="entry name" value="Single-stranded right-handed beta-helix, Pectin lyase-like"/>
    <property type="match status" value="2"/>
</dbReference>
<evidence type="ECO:0000313" key="9">
    <source>
        <dbReference type="Proteomes" id="UP000198287"/>
    </source>
</evidence>
<dbReference type="GO" id="GO:0005737">
    <property type="term" value="C:cytoplasm"/>
    <property type="evidence" value="ECO:0007669"/>
    <property type="project" value="TreeGrafter"/>
</dbReference>
<feature type="domain" description="Protein kinase" evidence="7">
    <location>
        <begin position="865"/>
        <end position="1241"/>
    </location>
</feature>
<dbReference type="SMART" id="SM00220">
    <property type="entry name" value="S_TKc"/>
    <property type="match status" value="1"/>
</dbReference>
<dbReference type="InterPro" id="IPR017441">
    <property type="entry name" value="Protein_kinase_ATP_BS"/>
</dbReference>
<dbReference type="InterPro" id="IPR011009">
    <property type="entry name" value="Kinase-like_dom_sf"/>
</dbReference>
<gene>
    <name evidence="8" type="ORF">Fcan01_17819</name>
</gene>
<dbReference type="GO" id="GO:0005524">
    <property type="term" value="F:ATP binding"/>
    <property type="evidence" value="ECO:0007669"/>
    <property type="project" value="UniProtKB-UniRule"/>
</dbReference>
<dbReference type="Pfam" id="PF00069">
    <property type="entry name" value="Pkinase"/>
    <property type="match status" value="2"/>
</dbReference>
<evidence type="ECO:0000256" key="1">
    <source>
        <dbReference type="ARBA" id="ARBA00022679"/>
    </source>
</evidence>
<dbReference type="InterPro" id="IPR006626">
    <property type="entry name" value="PbH1"/>
</dbReference>
<feature type="binding site" evidence="6">
    <location>
        <position position="894"/>
    </location>
    <ligand>
        <name>ATP</name>
        <dbReference type="ChEBI" id="CHEBI:30616"/>
    </ligand>
</feature>
<dbReference type="InterPro" id="IPR000719">
    <property type="entry name" value="Prot_kinase_dom"/>
</dbReference>
<evidence type="ECO:0000256" key="6">
    <source>
        <dbReference type="PROSITE-ProRule" id="PRU10141"/>
    </source>
</evidence>
<reference evidence="8 9" key="1">
    <citation type="submission" date="2015-12" db="EMBL/GenBank/DDBJ databases">
        <title>The genome of Folsomia candida.</title>
        <authorList>
            <person name="Faddeeva A."/>
            <person name="Derks M.F."/>
            <person name="Anvar Y."/>
            <person name="Smit S."/>
            <person name="Van Straalen N."/>
            <person name="Roelofs D."/>
        </authorList>
    </citation>
    <scope>NUCLEOTIDE SEQUENCE [LARGE SCALE GENOMIC DNA]</scope>
    <source>
        <strain evidence="8 9">VU population</strain>
        <tissue evidence="8">Whole body</tissue>
    </source>
</reference>
<dbReference type="PROSITE" id="PS50011">
    <property type="entry name" value="PROTEIN_KINASE_DOM"/>
    <property type="match status" value="2"/>
</dbReference>
<dbReference type="SMART" id="SM00710">
    <property type="entry name" value="PbH1"/>
    <property type="match status" value="6"/>
</dbReference>
<evidence type="ECO:0000313" key="8">
    <source>
        <dbReference type="EMBL" id="OXA47196.1"/>
    </source>
</evidence>
<evidence type="ECO:0000256" key="3">
    <source>
        <dbReference type="ARBA" id="ARBA00022777"/>
    </source>
</evidence>
<dbReference type="PROSITE" id="PS00107">
    <property type="entry name" value="PROTEIN_KINASE_ATP"/>
    <property type="match status" value="1"/>
</dbReference>
<dbReference type="Gene3D" id="1.10.510.10">
    <property type="entry name" value="Transferase(Phosphotransferase) domain 1"/>
    <property type="match status" value="3"/>
</dbReference>